<dbReference type="InterPro" id="IPR000843">
    <property type="entry name" value="HTH_LacI"/>
</dbReference>
<dbReference type="Pfam" id="PF13377">
    <property type="entry name" value="Peripla_BP_3"/>
    <property type="match status" value="1"/>
</dbReference>
<dbReference type="PROSITE" id="PS50932">
    <property type="entry name" value="HTH_LACI_2"/>
    <property type="match status" value="1"/>
</dbReference>
<dbReference type="InterPro" id="IPR046335">
    <property type="entry name" value="LacI/GalR-like_sensor"/>
</dbReference>
<dbReference type="Proteomes" id="UP000053690">
    <property type="component" value="Unassembled WGS sequence"/>
</dbReference>
<comment type="caution">
    <text evidence="5">The sequence shown here is derived from an EMBL/GenBank/DDBJ whole genome shotgun (WGS) entry which is preliminary data.</text>
</comment>
<dbReference type="PANTHER" id="PTHR30146">
    <property type="entry name" value="LACI-RELATED TRANSCRIPTIONAL REPRESSOR"/>
    <property type="match status" value="1"/>
</dbReference>
<dbReference type="GO" id="GO:0000976">
    <property type="term" value="F:transcription cis-regulatory region binding"/>
    <property type="evidence" value="ECO:0007669"/>
    <property type="project" value="TreeGrafter"/>
</dbReference>
<dbReference type="SMART" id="SM00354">
    <property type="entry name" value="HTH_LACI"/>
    <property type="match status" value="1"/>
</dbReference>
<dbReference type="InterPro" id="IPR010982">
    <property type="entry name" value="Lambda_DNA-bd_dom_sf"/>
</dbReference>
<dbReference type="SUPFAM" id="SSF47413">
    <property type="entry name" value="lambda repressor-like DNA-binding domains"/>
    <property type="match status" value="1"/>
</dbReference>
<gene>
    <name evidence="5" type="ORF">AVO44_04580</name>
</gene>
<name>A0A0X3TZL1_9RHOB</name>
<accession>A0A0X3TZL1</accession>
<dbReference type="RefSeq" id="WP_068333243.1">
    <property type="nucleotide sequence ID" value="NZ_LQBP01000002.1"/>
</dbReference>
<keyword evidence="6" id="KW-1185">Reference proteome</keyword>
<keyword evidence="1" id="KW-0805">Transcription regulation</keyword>
<dbReference type="STRING" id="1685378.AVO44_04580"/>
<dbReference type="SUPFAM" id="SSF53822">
    <property type="entry name" value="Periplasmic binding protein-like I"/>
    <property type="match status" value="1"/>
</dbReference>
<keyword evidence="2" id="KW-0238">DNA-binding</keyword>
<dbReference type="AlphaFoldDB" id="A0A0X3TZL1"/>
<sequence length="352" mass="37580">MKSTSDPARRIKLGDIAQRLGISTAAVSMALRGGSGVSQATKQRVEAVAQELGYVYDRGAARLRTGQSNTVGVVIGTLSNSFFGELVCGVDEIIGEARKISFLLNTREDAERQKELLVRMREQSVDGLILCPAPGTRSDLLETMHDWGIPVIQMLRSVSDTKGDFVSADYQTGIETLCAHLIRLGHKRIAFLGGNLDHSATRQRIKGFKAALDRAQLPSDLIVKTASDSSGGRDGAAKLLSSENPPTAIACFNDRVALGAMAAVRAAGLVPGRDIAVTGFDNINAGAEAYPALTTVETHARDIGREAGRLLLRRIEGPTMSNERIIVPTRLIIRESCGATLASRDIEGTGET</sequence>
<dbReference type="OrthoDB" id="7811243at2"/>
<dbReference type="CDD" id="cd01392">
    <property type="entry name" value="HTH_LacI"/>
    <property type="match status" value="1"/>
</dbReference>
<evidence type="ECO:0000313" key="6">
    <source>
        <dbReference type="Proteomes" id="UP000053690"/>
    </source>
</evidence>
<keyword evidence="3" id="KW-0804">Transcription</keyword>
<evidence type="ECO:0000256" key="1">
    <source>
        <dbReference type="ARBA" id="ARBA00023015"/>
    </source>
</evidence>
<dbReference type="GO" id="GO:0003700">
    <property type="term" value="F:DNA-binding transcription factor activity"/>
    <property type="evidence" value="ECO:0007669"/>
    <property type="project" value="TreeGrafter"/>
</dbReference>
<dbReference type="CDD" id="cd06289">
    <property type="entry name" value="PBP1_MalI-like"/>
    <property type="match status" value="1"/>
</dbReference>
<organism evidence="5 6">
    <name type="scientific">Ruegeria profundi</name>
    <dbReference type="NCBI Taxonomy" id="1685378"/>
    <lineage>
        <taxon>Bacteria</taxon>
        <taxon>Pseudomonadati</taxon>
        <taxon>Pseudomonadota</taxon>
        <taxon>Alphaproteobacteria</taxon>
        <taxon>Rhodobacterales</taxon>
        <taxon>Roseobacteraceae</taxon>
        <taxon>Ruegeria</taxon>
    </lineage>
</organism>
<dbReference type="EMBL" id="LQBP01000002">
    <property type="protein sequence ID" value="KUJ81147.1"/>
    <property type="molecule type" value="Genomic_DNA"/>
</dbReference>
<dbReference type="PANTHER" id="PTHR30146:SF109">
    <property type="entry name" value="HTH-TYPE TRANSCRIPTIONAL REGULATOR GALS"/>
    <property type="match status" value="1"/>
</dbReference>
<dbReference type="InterPro" id="IPR028082">
    <property type="entry name" value="Peripla_BP_I"/>
</dbReference>
<feature type="domain" description="HTH lacI-type" evidence="4">
    <location>
        <begin position="11"/>
        <end position="65"/>
    </location>
</feature>
<reference evidence="6" key="1">
    <citation type="submission" date="2015-12" db="EMBL/GenBank/DDBJ databases">
        <authorList>
            <person name="Zhang G."/>
            <person name="Stingl U."/>
        </authorList>
    </citation>
    <scope>NUCLEOTIDE SEQUENCE [LARGE SCALE GENOMIC DNA]</scope>
    <source>
        <strain evidence="6">ZGT108</strain>
    </source>
</reference>
<evidence type="ECO:0000313" key="5">
    <source>
        <dbReference type="EMBL" id="KUJ81147.1"/>
    </source>
</evidence>
<evidence type="ECO:0000259" key="4">
    <source>
        <dbReference type="PROSITE" id="PS50932"/>
    </source>
</evidence>
<dbReference type="Gene3D" id="1.10.260.40">
    <property type="entry name" value="lambda repressor-like DNA-binding domains"/>
    <property type="match status" value="1"/>
</dbReference>
<evidence type="ECO:0000256" key="3">
    <source>
        <dbReference type="ARBA" id="ARBA00023163"/>
    </source>
</evidence>
<proteinExistence type="predicted"/>
<protein>
    <recommendedName>
        <fullName evidence="4">HTH lacI-type domain-containing protein</fullName>
    </recommendedName>
</protein>
<dbReference type="Pfam" id="PF00356">
    <property type="entry name" value="LacI"/>
    <property type="match status" value="1"/>
</dbReference>
<dbReference type="Gene3D" id="3.40.50.2300">
    <property type="match status" value="2"/>
</dbReference>
<evidence type="ECO:0000256" key="2">
    <source>
        <dbReference type="ARBA" id="ARBA00023125"/>
    </source>
</evidence>